<feature type="disulfide bond" evidence="7">
    <location>
        <begin position="373"/>
        <end position="383"/>
    </location>
</feature>
<protein>
    <submittedName>
        <fullName evidence="10">Serine carboxypeptidase S10 family protein</fullName>
    </submittedName>
</protein>
<dbReference type="Gene3D" id="3.40.50.1820">
    <property type="entry name" value="alpha/beta hydrolase"/>
    <property type="match status" value="1"/>
</dbReference>
<keyword evidence="8" id="KW-1133">Transmembrane helix</keyword>
<gene>
    <name evidence="10" type="ORF">AKO1_014142</name>
</gene>
<dbReference type="InterPro" id="IPR029058">
    <property type="entry name" value="AB_hydrolase_fold"/>
</dbReference>
<evidence type="ECO:0000256" key="8">
    <source>
        <dbReference type="SAM" id="Phobius"/>
    </source>
</evidence>
<dbReference type="PROSITE" id="PS00022">
    <property type="entry name" value="EGF_1"/>
    <property type="match status" value="1"/>
</dbReference>
<evidence type="ECO:0000256" key="5">
    <source>
        <dbReference type="ARBA" id="ARBA00022801"/>
    </source>
</evidence>
<evidence type="ECO:0000256" key="7">
    <source>
        <dbReference type="PROSITE-ProRule" id="PRU00076"/>
    </source>
</evidence>
<dbReference type="GO" id="GO:0006508">
    <property type="term" value="P:proteolysis"/>
    <property type="evidence" value="ECO:0007669"/>
    <property type="project" value="UniProtKB-KW"/>
</dbReference>
<dbReference type="CDD" id="cd00054">
    <property type="entry name" value="EGF_CA"/>
    <property type="match status" value="1"/>
</dbReference>
<dbReference type="PROSITE" id="PS01186">
    <property type="entry name" value="EGF_2"/>
    <property type="match status" value="1"/>
</dbReference>
<comment type="caution">
    <text evidence="10">The sequence shown here is derived from an EMBL/GenBank/DDBJ whole genome shotgun (WGS) entry which is preliminary data.</text>
</comment>
<evidence type="ECO:0000256" key="6">
    <source>
        <dbReference type="ARBA" id="ARBA00023180"/>
    </source>
</evidence>
<evidence type="ECO:0000256" key="4">
    <source>
        <dbReference type="ARBA" id="ARBA00022729"/>
    </source>
</evidence>
<dbReference type="Gene3D" id="2.10.25.10">
    <property type="entry name" value="Laminin"/>
    <property type="match status" value="1"/>
</dbReference>
<dbReference type="PROSITE" id="PS50026">
    <property type="entry name" value="EGF_3"/>
    <property type="match status" value="1"/>
</dbReference>
<reference evidence="10 11" key="1">
    <citation type="submission" date="2024-03" db="EMBL/GenBank/DDBJ databases">
        <title>The Acrasis kona genome and developmental transcriptomes reveal deep origins of eukaryotic multicellular pathways.</title>
        <authorList>
            <person name="Sheikh S."/>
            <person name="Fu C.-J."/>
            <person name="Brown M.W."/>
            <person name="Baldauf S.L."/>
        </authorList>
    </citation>
    <scope>NUCLEOTIDE SEQUENCE [LARGE SCALE GENOMIC DNA]</scope>
    <source>
        <strain evidence="10 11">ATCC MYA-3509</strain>
    </source>
</reference>
<comment type="caution">
    <text evidence="7">Lacks conserved residue(s) required for the propagation of feature annotation.</text>
</comment>
<accession>A0AAW2Z1G1</accession>
<evidence type="ECO:0000256" key="1">
    <source>
        <dbReference type="ARBA" id="ARBA00009431"/>
    </source>
</evidence>
<dbReference type="InterPro" id="IPR000742">
    <property type="entry name" value="EGF"/>
</dbReference>
<keyword evidence="3" id="KW-0645">Protease</keyword>
<keyword evidence="6" id="KW-0325">Glycoprotein</keyword>
<feature type="domain" description="EGF-like" evidence="9">
    <location>
        <begin position="369"/>
        <end position="401"/>
    </location>
</feature>
<dbReference type="SUPFAM" id="SSF53474">
    <property type="entry name" value="alpha/beta-Hydrolases"/>
    <property type="match status" value="1"/>
</dbReference>
<keyword evidence="7" id="KW-0245">EGF-like domain</keyword>
<evidence type="ECO:0000313" key="11">
    <source>
        <dbReference type="Proteomes" id="UP001431209"/>
    </source>
</evidence>
<evidence type="ECO:0000313" key="10">
    <source>
        <dbReference type="EMBL" id="KAL0482843.1"/>
    </source>
</evidence>
<evidence type="ECO:0000256" key="3">
    <source>
        <dbReference type="ARBA" id="ARBA00022670"/>
    </source>
</evidence>
<dbReference type="InterPro" id="IPR001563">
    <property type="entry name" value="Peptidase_S10"/>
</dbReference>
<keyword evidence="2 10" id="KW-0121">Carboxypeptidase</keyword>
<evidence type="ECO:0000259" key="9">
    <source>
        <dbReference type="PROSITE" id="PS50026"/>
    </source>
</evidence>
<organism evidence="10 11">
    <name type="scientific">Acrasis kona</name>
    <dbReference type="NCBI Taxonomy" id="1008807"/>
    <lineage>
        <taxon>Eukaryota</taxon>
        <taxon>Discoba</taxon>
        <taxon>Heterolobosea</taxon>
        <taxon>Tetramitia</taxon>
        <taxon>Eutetramitia</taxon>
        <taxon>Acrasidae</taxon>
        <taxon>Acrasis</taxon>
    </lineage>
</organism>
<dbReference type="PANTHER" id="PTHR11802">
    <property type="entry name" value="SERINE PROTEASE FAMILY S10 SERINE CARBOXYPEPTIDASE"/>
    <property type="match status" value="1"/>
</dbReference>
<keyword evidence="4" id="KW-0732">Signal</keyword>
<sequence>MVGPGCSSLSQLFFENGPFMLTEAGLAQSAARSWNVFANVLYLDQPLSTGFSKTTQTNLIPSDSQNAANDVIVALKQFLLNYPELAKRRVYFAGSDYSAYIIKTYKESGPDVLDIRGVAFGNALIKPSIQYGSYSDYGYASGILSYKERVLLNKQYESCLQDIQSGNYASAASTSCQPISDMLLQYGGNMSPTDIRRQISDVSWMDTTLVSYLSRPDVLAAINVNTTQFVKCNADVYNKFSTQELHSDLPDTLIPSLMDKYNISTLFYNDQFNVRHNTLGVQEALRQMMWSGREVFNQMERTILPNSLGHFKTYKYLSHAVIYGGVADPFNTQPTTSTATIMSLFTSTISTDYNSVSDALCDKPGCSRLALNCANNCSSHGTCADLGACKCEAGYSGLDCSIGDFTHIIANNKNLTYTGSMIGKEANVFRLVYNPSTALLGIDLVLTTTSPGGNPFMFLNVSKISNAPDGAQIKHIARQQVEYHVLNGLNGYSLSPQLHGRLSGGYFQYYNVSHDRSKEIHVSEVDTFRGEDHVISIAVFNYADVPCSFELKVSATEDSGRFELFGLFMGLSLAFLVIIILEIMVIMTRANNRRMLERSIMKSSSHRPILLHDEQDEDL</sequence>
<comment type="similarity">
    <text evidence="1">Belongs to the peptidase S10 family.</text>
</comment>
<dbReference type="Pfam" id="PF23106">
    <property type="entry name" value="EGF_Teneurin"/>
    <property type="match status" value="1"/>
</dbReference>
<keyword evidence="11" id="KW-1185">Reference proteome</keyword>
<name>A0AAW2Z1G1_9EUKA</name>
<feature type="disulfide bond" evidence="7">
    <location>
        <begin position="391"/>
        <end position="400"/>
    </location>
</feature>
<evidence type="ECO:0000256" key="2">
    <source>
        <dbReference type="ARBA" id="ARBA00022645"/>
    </source>
</evidence>
<dbReference type="AlphaFoldDB" id="A0AAW2Z1G1"/>
<feature type="transmembrane region" description="Helical" evidence="8">
    <location>
        <begin position="564"/>
        <end position="588"/>
    </location>
</feature>
<dbReference type="Pfam" id="PF00450">
    <property type="entry name" value="Peptidase_S10"/>
    <property type="match status" value="1"/>
</dbReference>
<keyword evidence="5" id="KW-0378">Hydrolase</keyword>
<keyword evidence="8" id="KW-0472">Membrane</keyword>
<dbReference type="Proteomes" id="UP001431209">
    <property type="component" value="Unassembled WGS sequence"/>
</dbReference>
<proteinExistence type="inferred from homology"/>
<keyword evidence="7" id="KW-1015">Disulfide bond</keyword>
<dbReference type="PRINTS" id="PR00724">
    <property type="entry name" value="CRBOXYPTASEC"/>
</dbReference>
<dbReference type="PANTHER" id="PTHR11802:SF3">
    <property type="entry name" value="RETINOID-INDUCIBLE SERINE CARBOXYPEPTIDASE"/>
    <property type="match status" value="1"/>
</dbReference>
<keyword evidence="8" id="KW-0812">Transmembrane</keyword>
<dbReference type="GO" id="GO:0004185">
    <property type="term" value="F:serine-type carboxypeptidase activity"/>
    <property type="evidence" value="ECO:0007669"/>
    <property type="project" value="InterPro"/>
</dbReference>
<dbReference type="EMBL" id="JAOPGA020000901">
    <property type="protein sequence ID" value="KAL0482843.1"/>
    <property type="molecule type" value="Genomic_DNA"/>
</dbReference>